<dbReference type="PANTHER" id="PTHR35732">
    <property type="entry name" value="OS10G0545100 PROTEIN"/>
    <property type="match status" value="1"/>
</dbReference>
<evidence type="ECO:0000313" key="1">
    <source>
        <dbReference type="EMBL" id="KAK1307599.1"/>
    </source>
</evidence>
<protein>
    <submittedName>
        <fullName evidence="1">Uncharacterized protein</fullName>
    </submittedName>
</protein>
<reference evidence="1" key="2">
    <citation type="submission" date="2023-06" db="EMBL/GenBank/DDBJ databases">
        <authorList>
            <person name="Ma L."/>
            <person name="Liu K.-W."/>
            <person name="Li Z."/>
            <person name="Hsiao Y.-Y."/>
            <person name="Qi Y."/>
            <person name="Fu T."/>
            <person name="Tang G."/>
            <person name="Zhang D."/>
            <person name="Sun W.-H."/>
            <person name="Liu D.-K."/>
            <person name="Li Y."/>
            <person name="Chen G.-Z."/>
            <person name="Liu X.-D."/>
            <person name="Liao X.-Y."/>
            <person name="Jiang Y.-T."/>
            <person name="Yu X."/>
            <person name="Hao Y."/>
            <person name="Huang J."/>
            <person name="Zhao X.-W."/>
            <person name="Ke S."/>
            <person name="Chen Y.-Y."/>
            <person name="Wu W.-L."/>
            <person name="Hsu J.-L."/>
            <person name="Lin Y.-F."/>
            <person name="Huang M.-D."/>
            <person name="Li C.-Y."/>
            <person name="Huang L."/>
            <person name="Wang Z.-W."/>
            <person name="Zhao X."/>
            <person name="Zhong W.-Y."/>
            <person name="Peng D.-H."/>
            <person name="Ahmad S."/>
            <person name="Lan S."/>
            <person name="Zhang J.-S."/>
            <person name="Tsai W.-C."/>
            <person name="Van De Peer Y."/>
            <person name="Liu Z.-J."/>
        </authorList>
    </citation>
    <scope>NUCLEOTIDE SEQUENCE</scope>
    <source>
        <strain evidence="1">CP</strain>
        <tissue evidence="1">Leaves</tissue>
    </source>
</reference>
<evidence type="ECO:0000313" key="2">
    <source>
        <dbReference type="Proteomes" id="UP001180020"/>
    </source>
</evidence>
<dbReference type="AlphaFoldDB" id="A0AAV9E3L5"/>
<dbReference type="EMBL" id="JAUJYO010000009">
    <property type="protein sequence ID" value="KAK1307599.1"/>
    <property type="molecule type" value="Genomic_DNA"/>
</dbReference>
<gene>
    <name evidence="1" type="ORF">QJS10_CPA09g01816</name>
</gene>
<dbReference type="InterPro" id="IPR016621">
    <property type="entry name" value="UCP014543"/>
</dbReference>
<comment type="caution">
    <text evidence="1">The sequence shown here is derived from an EMBL/GenBank/DDBJ whole genome shotgun (WGS) entry which is preliminary data.</text>
</comment>
<dbReference type="Proteomes" id="UP001180020">
    <property type="component" value="Unassembled WGS sequence"/>
</dbReference>
<dbReference type="PANTHER" id="PTHR35732:SF1">
    <property type="entry name" value="OS10G0545100 PROTEIN"/>
    <property type="match status" value="1"/>
</dbReference>
<proteinExistence type="predicted"/>
<sequence>MGVPGELTELEDSKFAPLTTEEPSFGPPALLLLGFKAEETAKIQLFLKEMGGEFLKVIHCTEDMITCSLWEAMHSEQPNLEDVKVAQSVPRVCFLSGLSGEEMMMFIDAYPEIGLEPAVFAALVPNSADKMLGEVIEEIMGDHEMMSAKQSE</sequence>
<organism evidence="1 2">
    <name type="scientific">Acorus calamus</name>
    <name type="common">Sweet flag</name>
    <dbReference type="NCBI Taxonomy" id="4465"/>
    <lineage>
        <taxon>Eukaryota</taxon>
        <taxon>Viridiplantae</taxon>
        <taxon>Streptophyta</taxon>
        <taxon>Embryophyta</taxon>
        <taxon>Tracheophyta</taxon>
        <taxon>Spermatophyta</taxon>
        <taxon>Magnoliopsida</taxon>
        <taxon>Liliopsida</taxon>
        <taxon>Acoraceae</taxon>
        <taxon>Acorus</taxon>
    </lineage>
</organism>
<reference evidence="1" key="1">
    <citation type="journal article" date="2023" name="Nat. Commun.">
        <title>Diploid and tetraploid genomes of Acorus and the evolution of monocots.</title>
        <authorList>
            <person name="Ma L."/>
            <person name="Liu K.W."/>
            <person name="Li Z."/>
            <person name="Hsiao Y.Y."/>
            <person name="Qi Y."/>
            <person name="Fu T."/>
            <person name="Tang G.D."/>
            <person name="Zhang D."/>
            <person name="Sun W.H."/>
            <person name="Liu D.K."/>
            <person name="Li Y."/>
            <person name="Chen G.Z."/>
            <person name="Liu X.D."/>
            <person name="Liao X.Y."/>
            <person name="Jiang Y.T."/>
            <person name="Yu X."/>
            <person name="Hao Y."/>
            <person name="Huang J."/>
            <person name="Zhao X.W."/>
            <person name="Ke S."/>
            <person name="Chen Y.Y."/>
            <person name="Wu W.L."/>
            <person name="Hsu J.L."/>
            <person name="Lin Y.F."/>
            <person name="Huang M.D."/>
            <person name="Li C.Y."/>
            <person name="Huang L."/>
            <person name="Wang Z.W."/>
            <person name="Zhao X."/>
            <person name="Zhong W.Y."/>
            <person name="Peng D.H."/>
            <person name="Ahmad S."/>
            <person name="Lan S."/>
            <person name="Zhang J.S."/>
            <person name="Tsai W.C."/>
            <person name="Van de Peer Y."/>
            <person name="Liu Z.J."/>
        </authorList>
    </citation>
    <scope>NUCLEOTIDE SEQUENCE</scope>
    <source>
        <strain evidence="1">CP</strain>
    </source>
</reference>
<dbReference type="Pfam" id="PF12646">
    <property type="entry name" value="DUF3783"/>
    <property type="match status" value="1"/>
</dbReference>
<keyword evidence="2" id="KW-1185">Reference proteome</keyword>
<name>A0AAV9E3L5_ACOCL</name>
<accession>A0AAV9E3L5</accession>